<protein>
    <submittedName>
        <fullName evidence="3">28 kDa Metastriate family member</fullName>
    </submittedName>
</protein>
<feature type="chain" id="PRO_5007285908" evidence="2">
    <location>
        <begin position="22"/>
        <end position="235"/>
    </location>
</feature>
<evidence type="ECO:0000313" key="3">
    <source>
        <dbReference type="EMBL" id="JAP82253.1"/>
    </source>
</evidence>
<feature type="region of interest" description="Disordered" evidence="1">
    <location>
        <begin position="207"/>
        <end position="235"/>
    </location>
</feature>
<feature type="compositionally biased region" description="Basic residues" evidence="1">
    <location>
        <begin position="211"/>
        <end position="235"/>
    </location>
</feature>
<dbReference type="InterPro" id="IPR024079">
    <property type="entry name" value="MetalloPept_cat_dom_sf"/>
</dbReference>
<dbReference type="Gene3D" id="3.40.390.10">
    <property type="entry name" value="Collagenase (Catalytic Domain)"/>
    <property type="match status" value="1"/>
</dbReference>
<accession>A0A131YSN6</accession>
<reference evidence="3" key="1">
    <citation type="journal article" date="2016" name="Ticks Tick Borne Dis.">
        <title>De novo assembly and annotation of the salivary gland transcriptome of Rhipicephalus appendiculatus male and female ticks during blood feeding.</title>
        <authorList>
            <person name="de Castro M.H."/>
            <person name="de Klerk D."/>
            <person name="Pienaar R."/>
            <person name="Latif A.A."/>
            <person name="Rees D.J."/>
            <person name="Mans B.J."/>
        </authorList>
    </citation>
    <scope>NUCLEOTIDE SEQUENCE</scope>
    <source>
        <tissue evidence="3">Salivary glands</tissue>
    </source>
</reference>
<evidence type="ECO:0000256" key="2">
    <source>
        <dbReference type="SAM" id="SignalP"/>
    </source>
</evidence>
<sequence>MRTLYAIAVVALWQYVGFAIAQVKPKIGEGITADIIVSYDANYSRKFENRTEGWNITEYFVNLTQMAQEDFHNDDIMINFTVVKVEMKSDLLAFYPNGSVNGWSTLENMTRYALSQNASNKSIYCHASGFSIFGDYWDNDQYRLTDMATNSTFCRNVSAMLFIDFPGKSNYLPLVRGLGTTFGAANHFRFTEEDKEAMNKTFVNCQEMKKEQKKKKTRGKPGKNNEKKRKRQKKN</sequence>
<feature type="signal peptide" evidence="2">
    <location>
        <begin position="1"/>
        <end position="21"/>
    </location>
</feature>
<dbReference type="EMBL" id="GEDV01006304">
    <property type="protein sequence ID" value="JAP82253.1"/>
    <property type="molecule type" value="Transcribed_RNA"/>
</dbReference>
<keyword evidence="2" id="KW-0732">Signal</keyword>
<dbReference type="GO" id="GO:0008237">
    <property type="term" value="F:metallopeptidase activity"/>
    <property type="evidence" value="ECO:0007669"/>
    <property type="project" value="InterPro"/>
</dbReference>
<dbReference type="AlphaFoldDB" id="A0A131YSN6"/>
<name>A0A131YSN6_RHIAP</name>
<organism evidence="3">
    <name type="scientific">Rhipicephalus appendiculatus</name>
    <name type="common">Brown ear tick</name>
    <dbReference type="NCBI Taxonomy" id="34631"/>
    <lineage>
        <taxon>Eukaryota</taxon>
        <taxon>Metazoa</taxon>
        <taxon>Ecdysozoa</taxon>
        <taxon>Arthropoda</taxon>
        <taxon>Chelicerata</taxon>
        <taxon>Arachnida</taxon>
        <taxon>Acari</taxon>
        <taxon>Parasitiformes</taxon>
        <taxon>Ixodida</taxon>
        <taxon>Ixodoidea</taxon>
        <taxon>Ixodidae</taxon>
        <taxon>Rhipicephalinae</taxon>
        <taxon>Rhipicephalus</taxon>
        <taxon>Rhipicephalus</taxon>
    </lineage>
</organism>
<evidence type="ECO:0000256" key="1">
    <source>
        <dbReference type="SAM" id="MobiDB-lite"/>
    </source>
</evidence>
<proteinExistence type="predicted"/>